<dbReference type="SMART" id="SM00960">
    <property type="entry name" value="Robl_LC7"/>
    <property type="match status" value="1"/>
</dbReference>
<dbReference type="AlphaFoldDB" id="A0A0S7WI66"/>
<evidence type="ECO:0000313" key="2">
    <source>
        <dbReference type="EMBL" id="KPJ49834.1"/>
    </source>
</evidence>
<dbReference type="Pfam" id="PF03259">
    <property type="entry name" value="Robl_LC7"/>
    <property type="match status" value="1"/>
</dbReference>
<gene>
    <name evidence="2" type="ORF">AMJ40_04610</name>
</gene>
<reference evidence="2 3" key="1">
    <citation type="journal article" date="2015" name="Microbiome">
        <title>Genomic resolution of linkages in carbon, nitrogen, and sulfur cycling among widespread estuary sediment bacteria.</title>
        <authorList>
            <person name="Baker B.J."/>
            <person name="Lazar C.S."/>
            <person name="Teske A.P."/>
            <person name="Dick G.J."/>
        </authorList>
    </citation>
    <scope>NUCLEOTIDE SEQUENCE [LARGE SCALE GENOMIC DNA]</scope>
    <source>
        <strain evidence="2">DG_26</strain>
    </source>
</reference>
<sequence length="124" mass="13608">MLTELLEDLSRASQGNVQASVIISRSQGLPICTHFPPDHDPSVVPEEDVIAGRATQIESETRKVFQQLKRGPFARMLIEGESGYVIICDAGEESILAVLTTKGANIGYMFFMMARVARRIASIL</sequence>
<comment type="caution">
    <text evidence="2">The sequence shown here is derived from an EMBL/GenBank/DDBJ whole genome shotgun (WGS) entry which is preliminary data.</text>
</comment>
<feature type="domain" description="Roadblock/LAMTOR2" evidence="1">
    <location>
        <begin position="2"/>
        <end position="100"/>
    </location>
</feature>
<organism evidence="2 3">
    <name type="scientific">candidate division TA06 bacterium DG_26</name>
    <dbReference type="NCBI Taxonomy" id="1703771"/>
    <lineage>
        <taxon>Bacteria</taxon>
        <taxon>Bacteria division TA06</taxon>
    </lineage>
</organism>
<proteinExistence type="predicted"/>
<evidence type="ECO:0000313" key="3">
    <source>
        <dbReference type="Proteomes" id="UP000051124"/>
    </source>
</evidence>
<evidence type="ECO:0000259" key="1">
    <source>
        <dbReference type="SMART" id="SM00960"/>
    </source>
</evidence>
<dbReference type="Gene3D" id="3.30.450.30">
    <property type="entry name" value="Dynein light chain 2a, cytoplasmic"/>
    <property type="match status" value="1"/>
</dbReference>
<dbReference type="SUPFAM" id="SSF103196">
    <property type="entry name" value="Roadblock/LC7 domain"/>
    <property type="match status" value="1"/>
</dbReference>
<accession>A0A0S7WI66</accession>
<dbReference type="Proteomes" id="UP000051124">
    <property type="component" value="Unassembled WGS sequence"/>
</dbReference>
<dbReference type="EMBL" id="LIZT01000040">
    <property type="protein sequence ID" value="KPJ49834.1"/>
    <property type="molecule type" value="Genomic_DNA"/>
</dbReference>
<dbReference type="InterPro" id="IPR004942">
    <property type="entry name" value="Roadblock/LAMTOR2_dom"/>
</dbReference>
<name>A0A0S7WI66_UNCT6</name>
<protein>
    <recommendedName>
        <fullName evidence="1">Roadblock/LAMTOR2 domain-containing protein</fullName>
    </recommendedName>
</protein>